<reference evidence="1" key="1">
    <citation type="submission" date="2023-10" db="EMBL/GenBank/DDBJ databases">
        <authorList>
            <person name="Chen Y."/>
            <person name="Shah S."/>
            <person name="Dougan E. K."/>
            <person name="Thang M."/>
            <person name="Chan C."/>
        </authorList>
    </citation>
    <scope>NUCLEOTIDE SEQUENCE [LARGE SCALE GENOMIC DNA]</scope>
</reference>
<organism evidence="1 2">
    <name type="scientific">Prorocentrum cordatum</name>
    <dbReference type="NCBI Taxonomy" id="2364126"/>
    <lineage>
        <taxon>Eukaryota</taxon>
        <taxon>Sar</taxon>
        <taxon>Alveolata</taxon>
        <taxon>Dinophyceae</taxon>
        <taxon>Prorocentrales</taxon>
        <taxon>Prorocentraceae</taxon>
        <taxon>Prorocentrum</taxon>
    </lineage>
</organism>
<name>A0ABN9UCA2_9DINO</name>
<protein>
    <submittedName>
        <fullName evidence="1">Uncharacterized protein</fullName>
    </submittedName>
</protein>
<evidence type="ECO:0000313" key="2">
    <source>
        <dbReference type="Proteomes" id="UP001189429"/>
    </source>
</evidence>
<dbReference type="EMBL" id="CAUYUJ010015694">
    <property type="protein sequence ID" value="CAK0857062.1"/>
    <property type="molecule type" value="Genomic_DNA"/>
</dbReference>
<evidence type="ECO:0000313" key="1">
    <source>
        <dbReference type="EMBL" id="CAK0857062.1"/>
    </source>
</evidence>
<feature type="non-terminal residue" evidence="1">
    <location>
        <position position="1"/>
    </location>
</feature>
<accession>A0ABN9UCA2</accession>
<proteinExistence type="predicted"/>
<gene>
    <name evidence="1" type="ORF">PCOR1329_LOCUS47272</name>
</gene>
<keyword evidence="2" id="KW-1185">Reference proteome</keyword>
<dbReference type="Proteomes" id="UP001189429">
    <property type="component" value="Unassembled WGS sequence"/>
</dbReference>
<sequence length="178" mass="18597">AALARPPLPRAAPGRPPKLTRAAWLASRAPPPMRAPPPRLWLAAGVAAACCGRARASGAGAGDPLDGARQAVAGRLRRLQAQQAVEAGPAALCVSQKAECARNIARTQAVEGERARAVRAAGGDADGCISGALSVDMYRREMEALVRGCASAPESHEARAQRRQDQLDGLHEAHRLLR</sequence>
<comment type="caution">
    <text evidence="1">The sequence shown here is derived from an EMBL/GenBank/DDBJ whole genome shotgun (WGS) entry which is preliminary data.</text>
</comment>